<sequence length="28" mass="3227">MVFHSSFSWAHLQKRYAVSSPNPMLTTC</sequence>
<evidence type="ECO:0000313" key="1">
    <source>
        <dbReference type="EMBL" id="JAD59550.1"/>
    </source>
</evidence>
<dbReference type="AlphaFoldDB" id="A0A0A9BE87"/>
<reference evidence="1" key="2">
    <citation type="journal article" date="2015" name="Data Brief">
        <title>Shoot transcriptome of the giant reed, Arundo donax.</title>
        <authorList>
            <person name="Barrero R.A."/>
            <person name="Guerrero F.D."/>
            <person name="Moolhuijzen P."/>
            <person name="Goolsby J.A."/>
            <person name="Tidwell J."/>
            <person name="Bellgard S.E."/>
            <person name="Bellgard M.I."/>
        </authorList>
    </citation>
    <scope>NUCLEOTIDE SEQUENCE</scope>
    <source>
        <tissue evidence="1">Shoot tissue taken approximately 20 cm above the soil surface</tissue>
    </source>
</reference>
<reference evidence="1" key="1">
    <citation type="submission" date="2014-09" db="EMBL/GenBank/DDBJ databases">
        <authorList>
            <person name="Magalhaes I.L.F."/>
            <person name="Oliveira U."/>
            <person name="Santos F.R."/>
            <person name="Vidigal T.H.D.A."/>
            <person name="Brescovit A.D."/>
            <person name="Santos A.J."/>
        </authorList>
    </citation>
    <scope>NUCLEOTIDE SEQUENCE</scope>
    <source>
        <tissue evidence="1">Shoot tissue taken approximately 20 cm above the soil surface</tissue>
    </source>
</reference>
<organism evidence="1">
    <name type="scientific">Arundo donax</name>
    <name type="common">Giant reed</name>
    <name type="synonym">Donax arundinaceus</name>
    <dbReference type="NCBI Taxonomy" id="35708"/>
    <lineage>
        <taxon>Eukaryota</taxon>
        <taxon>Viridiplantae</taxon>
        <taxon>Streptophyta</taxon>
        <taxon>Embryophyta</taxon>
        <taxon>Tracheophyta</taxon>
        <taxon>Spermatophyta</taxon>
        <taxon>Magnoliopsida</taxon>
        <taxon>Liliopsida</taxon>
        <taxon>Poales</taxon>
        <taxon>Poaceae</taxon>
        <taxon>PACMAD clade</taxon>
        <taxon>Arundinoideae</taxon>
        <taxon>Arundineae</taxon>
        <taxon>Arundo</taxon>
    </lineage>
</organism>
<dbReference type="EMBL" id="GBRH01238345">
    <property type="protein sequence ID" value="JAD59550.1"/>
    <property type="molecule type" value="Transcribed_RNA"/>
</dbReference>
<name>A0A0A9BE87_ARUDO</name>
<proteinExistence type="predicted"/>
<protein>
    <submittedName>
        <fullName evidence="1">Uncharacterized protein</fullName>
    </submittedName>
</protein>
<accession>A0A0A9BE87</accession>